<keyword evidence="5 6" id="KW-0472">Membrane</keyword>
<accession>A0A6N7EZI9</accession>
<dbReference type="PRINTS" id="PR00164">
    <property type="entry name" value="ABC2TRNSPORT"/>
</dbReference>
<feature type="transmembrane region" description="Helical" evidence="6">
    <location>
        <begin position="175"/>
        <end position="195"/>
    </location>
</feature>
<evidence type="ECO:0000256" key="5">
    <source>
        <dbReference type="ARBA" id="ARBA00023136"/>
    </source>
</evidence>
<dbReference type="InterPro" id="IPR052522">
    <property type="entry name" value="ABC-2_transport_permease"/>
</dbReference>
<feature type="transmembrane region" description="Helical" evidence="6">
    <location>
        <begin position="108"/>
        <end position="135"/>
    </location>
</feature>
<dbReference type="GO" id="GO:0043190">
    <property type="term" value="C:ATP-binding cassette (ABC) transporter complex"/>
    <property type="evidence" value="ECO:0007669"/>
    <property type="project" value="InterPro"/>
</dbReference>
<dbReference type="InterPro" id="IPR013525">
    <property type="entry name" value="ABC2_TM"/>
</dbReference>
<evidence type="ECO:0000313" key="9">
    <source>
        <dbReference type="Proteomes" id="UP000471298"/>
    </source>
</evidence>
<dbReference type="PANTHER" id="PTHR43332:SF2">
    <property type="entry name" value="INNER MEMBRANE TRANSPORT PERMEASE YADH"/>
    <property type="match status" value="1"/>
</dbReference>
<evidence type="ECO:0000256" key="1">
    <source>
        <dbReference type="ARBA" id="ARBA00004141"/>
    </source>
</evidence>
<dbReference type="AlphaFoldDB" id="A0A6N7EZI9"/>
<dbReference type="Proteomes" id="UP000471298">
    <property type="component" value="Unassembled WGS sequence"/>
</dbReference>
<keyword evidence="6" id="KW-0813">Transport</keyword>
<evidence type="ECO:0000313" key="8">
    <source>
        <dbReference type="EMBL" id="MPV86980.1"/>
    </source>
</evidence>
<name>A0A6N7EZI9_9GAMM</name>
<keyword evidence="3 6" id="KW-0812">Transmembrane</keyword>
<dbReference type="InParanoid" id="A0A6N7EZI9"/>
<comment type="subcellular location">
    <subcellularLocation>
        <location evidence="6">Cell inner membrane</location>
        <topology evidence="6">Multi-pass membrane protein</topology>
    </subcellularLocation>
    <subcellularLocation>
        <location evidence="1">Membrane</location>
        <topology evidence="1">Multi-pass membrane protein</topology>
    </subcellularLocation>
</comment>
<dbReference type="PROSITE" id="PS51012">
    <property type="entry name" value="ABC_TM2"/>
    <property type="match status" value="1"/>
</dbReference>
<feature type="transmembrane region" description="Helical" evidence="6">
    <location>
        <begin position="65"/>
        <end position="88"/>
    </location>
</feature>
<feature type="transmembrane region" description="Helical" evidence="6">
    <location>
        <begin position="141"/>
        <end position="163"/>
    </location>
</feature>
<comment type="caution">
    <text evidence="8">The sequence shown here is derived from an EMBL/GenBank/DDBJ whole genome shotgun (WGS) entry which is preliminary data.</text>
</comment>
<dbReference type="PIRSF" id="PIRSF006648">
    <property type="entry name" value="DrrB"/>
    <property type="match status" value="1"/>
</dbReference>
<dbReference type="InterPro" id="IPR000412">
    <property type="entry name" value="ABC_2_transport"/>
</dbReference>
<sequence length="260" mass="28688">MNKRRMQTNWVAYATLTRREIRRFIRIWGQTLIPPVITTSLYFLIFGKLIGDRVGQVDGVSYIEYIAPGLIMMAVIMNAYANVSSSFFGTKFHNNIEEQLVSPMPDSLIVLGYVTGGVLRGLVVGLIVAVVALFFTHISVVHGVLTILVAVLTAIVFSFAGFLNGLYAKSFDDVSIIPTFVLGPLTYLGGIFYSVSMLSESWQTVAKFNPLLYVINGFRYAMLGFSDVSFYTTIGVLLVLSVVMFIVAVHLMKHSSGVRG</sequence>
<dbReference type="RefSeq" id="WP_152810970.1">
    <property type="nucleotide sequence ID" value="NZ_WHNW01000015.1"/>
</dbReference>
<keyword evidence="4 6" id="KW-1133">Transmembrane helix</keyword>
<keyword evidence="9" id="KW-1185">Reference proteome</keyword>
<feature type="transmembrane region" description="Helical" evidence="6">
    <location>
        <begin position="27"/>
        <end position="45"/>
    </location>
</feature>
<dbReference type="Pfam" id="PF01061">
    <property type="entry name" value="ABC2_membrane"/>
    <property type="match status" value="1"/>
</dbReference>
<evidence type="ECO:0000259" key="7">
    <source>
        <dbReference type="PROSITE" id="PS51012"/>
    </source>
</evidence>
<protein>
    <recommendedName>
        <fullName evidence="6">Transport permease protein</fullName>
    </recommendedName>
</protein>
<proteinExistence type="inferred from homology"/>
<dbReference type="PANTHER" id="PTHR43332">
    <property type="entry name" value="INNER MEMBRANE TRANSPORT PERMEASE YADH-RELATED"/>
    <property type="match status" value="1"/>
</dbReference>
<keyword evidence="6" id="KW-1003">Cell membrane</keyword>
<dbReference type="GO" id="GO:0140359">
    <property type="term" value="F:ABC-type transporter activity"/>
    <property type="evidence" value="ECO:0007669"/>
    <property type="project" value="InterPro"/>
</dbReference>
<dbReference type="InterPro" id="IPR047817">
    <property type="entry name" value="ABC2_TM_bact-type"/>
</dbReference>
<reference evidence="8 9" key="1">
    <citation type="submission" date="2019-10" db="EMBL/GenBank/DDBJ databases">
        <title>Cardiobacteriales fam. a chemoheterotrophic member of the order Cardiobacteriales, and proposal of Cardiobacteriales fam. nov.</title>
        <authorList>
            <person name="Wang C."/>
        </authorList>
    </citation>
    <scope>NUCLEOTIDE SEQUENCE [LARGE SCALE GENOMIC DNA]</scope>
    <source>
        <strain evidence="8 9">ML27</strain>
    </source>
</reference>
<evidence type="ECO:0000256" key="4">
    <source>
        <dbReference type="ARBA" id="ARBA00022989"/>
    </source>
</evidence>
<evidence type="ECO:0000256" key="2">
    <source>
        <dbReference type="ARBA" id="ARBA00007783"/>
    </source>
</evidence>
<evidence type="ECO:0000256" key="3">
    <source>
        <dbReference type="ARBA" id="ARBA00022692"/>
    </source>
</evidence>
<feature type="domain" description="ABC transmembrane type-2" evidence="7">
    <location>
        <begin position="26"/>
        <end position="255"/>
    </location>
</feature>
<comment type="similarity">
    <text evidence="2 6">Belongs to the ABC-2 integral membrane protein family.</text>
</comment>
<gene>
    <name evidence="8" type="ORF">GCU85_09605</name>
</gene>
<organism evidence="8 9">
    <name type="scientific">Ostreibacterium oceani</name>
    <dbReference type="NCBI Taxonomy" id="2654998"/>
    <lineage>
        <taxon>Bacteria</taxon>
        <taxon>Pseudomonadati</taxon>
        <taxon>Pseudomonadota</taxon>
        <taxon>Gammaproteobacteria</taxon>
        <taxon>Cardiobacteriales</taxon>
        <taxon>Ostreibacteriaceae</taxon>
        <taxon>Ostreibacterium</taxon>
    </lineage>
</organism>
<dbReference type="FunCoup" id="A0A6N7EZI9">
    <property type="interactions" value="203"/>
</dbReference>
<dbReference type="NCBIfam" id="NF011648">
    <property type="entry name" value="PRK15066.1"/>
    <property type="match status" value="1"/>
</dbReference>
<dbReference type="EMBL" id="WHNW01000015">
    <property type="protein sequence ID" value="MPV86980.1"/>
    <property type="molecule type" value="Genomic_DNA"/>
</dbReference>
<evidence type="ECO:0000256" key="6">
    <source>
        <dbReference type="RuleBase" id="RU361157"/>
    </source>
</evidence>
<feature type="transmembrane region" description="Helical" evidence="6">
    <location>
        <begin position="228"/>
        <end position="251"/>
    </location>
</feature>